<keyword evidence="2" id="KW-1185">Reference proteome</keyword>
<dbReference type="EMBL" id="JBHFNR010000131">
    <property type="protein sequence ID" value="MFB2894792.1"/>
    <property type="molecule type" value="Genomic_DNA"/>
</dbReference>
<proteinExistence type="predicted"/>
<gene>
    <name evidence="1" type="ORF">ACE1CI_17925</name>
</gene>
<reference evidence="1 2" key="1">
    <citation type="submission" date="2024-09" db="EMBL/GenBank/DDBJ databases">
        <title>Floridaenema gen nov. (Aerosakkonemataceae, Aerosakkonematales ord. nov., Cyanobacteria) from benthic tropical and subtropical fresh waters, with the description of four new species.</title>
        <authorList>
            <person name="Moretto J.A."/>
            <person name="Berthold D.E."/>
            <person name="Lefler F.W."/>
            <person name="Huang I.-S."/>
            <person name="Laughinghouse H. IV."/>
        </authorList>
    </citation>
    <scope>NUCLEOTIDE SEQUENCE [LARGE SCALE GENOMIC DNA]</scope>
    <source>
        <strain evidence="1 2">BLCC-F50</strain>
    </source>
</reference>
<evidence type="ECO:0008006" key="3">
    <source>
        <dbReference type="Google" id="ProtNLM"/>
    </source>
</evidence>
<organism evidence="1 2">
    <name type="scientific">Floridaenema flaviceps BLCC-F50</name>
    <dbReference type="NCBI Taxonomy" id="3153642"/>
    <lineage>
        <taxon>Bacteria</taxon>
        <taxon>Bacillati</taxon>
        <taxon>Cyanobacteriota</taxon>
        <taxon>Cyanophyceae</taxon>
        <taxon>Oscillatoriophycideae</taxon>
        <taxon>Aerosakkonematales</taxon>
        <taxon>Aerosakkonemataceae</taxon>
        <taxon>Floridanema</taxon>
        <taxon>Floridanema flaviceps</taxon>
    </lineage>
</organism>
<accession>A0ABV4XTM9</accession>
<evidence type="ECO:0000313" key="1">
    <source>
        <dbReference type="EMBL" id="MFB2894792.1"/>
    </source>
</evidence>
<name>A0ABV4XTM9_9CYAN</name>
<protein>
    <recommendedName>
        <fullName evidence="3">EAL domain-containing protein</fullName>
    </recommendedName>
</protein>
<dbReference type="Proteomes" id="UP001576784">
    <property type="component" value="Unassembled WGS sequence"/>
</dbReference>
<comment type="caution">
    <text evidence="1">The sequence shown here is derived from an EMBL/GenBank/DDBJ whole genome shotgun (WGS) entry which is preliminary data.</text>
</comment>
<sequence>MPISDLLLSAIKLDEIGFESAIAFDRVARKIKCDRILADL</sequence>
<dbReference type="RefSeq" id="WP_413264436.1">
    <property type="nucleotide sequence ID" value="NZ_JBHFNR010000131.1"/>
</dbReference>
<evidence type="ECO:0000313" key="2">
    <source>
        <dbReference type="Proteomes" id="UP001576784"/>
    </source>
</evidence>